<feature type="domain" description="Reverse transcriptase/retrotransposon-derived protein RNase H-like" evidence="4">
    <location>
        <begin position="965"/>
        <end position="1053"/>
    </location>
</feature>
<dbReference type="PANTHER" id="PTHR34072:SF52">
    <property type="entry name" value="RIBONUCLEASE H"/>
    <property type="match status" value="1"/>
</dbReference>
<feature type="compositionally biased region" description="Polar residues" evidence="1">
    <location>
        <begin position="702"/>
        <end position="716"/>
    </location>
</feature>
<evidence type="ECO:0000259" key="3">
    <source>
        <dbReference type="Pfam" id="PF07727"/>
    </source>
</evidence>
<dbReference type="Pfam" id="PF25597">
    <property type="entry name" value="SH3_retrovirus"/>
    <property type="match status" value="1"/>
</dbReference>
<accession>A0A6L2JCZ5</accession>
<dbReference type="InterPro" id="IPR043128">
    <property type="entry name" value="Rev_trsase/Diguanyl_cyclase"/>
</dbReference>
<feature type="region of interest" description="Disordered" evidence="1">
    <location>
        <begin position="743"/>
        <end position="778"/>
    </location>
</feature>
<name>A0A6L2JCZ5_TANCI</name>
<dbReference type="SUPFAM" id="SSF56672">
    <property type="entry name" value="DNA/RNA polymerases"/>
    <property type="match status" value="1"/>
</dbReference>
<evidence type="ECO:0000259" key="4">
    <source>
        <dbReference type="Pfam" id="PF17919"/>
    </source>
</evidence>
<protein>
    <submittedName>
        <fullName evidence="6">Reverse transcriptase domain-containing protein</fullName>
    </submittedName>
</protein>
<dbReference type="CDD" id="cd09272">
    <property type="entry name" value="RNase_HI_RT_Ty1"/>
    <property type="match status" value="1"/>
</dbReference>
<dbReference type="InterPro" id="IPR057670">
    <property type="entry name" value="SH3_retrovirus"/>
</dbReference>
<dbReference type="InterPro" id="IPR041577">
    <property type="entry name" value="RT_RNaseH_2"/>
</dbReference>
<keyword evidence="6" id="KW-0548">Nucleotidyltransferase</keyword>
<evidence type="ECO:0000259" key="5">
    <source>
        <dbReference type="Pfam" id="PF25597"/>
    </source>
</evidence>
<dbReference type="InterPro" id="IPR013103">
    <property type="entry name" value="RVT_2"/>
</dbReference>
<dbReference type="Pfam" id="PF07727">
    <property type="entry name" value="RVT_2"/>
    <property type="match status" value="1"/>
</dbReference>
<evidence type="ECO:0000313" key="6">
    <source>
        <dbReference type="EMBL" id="GEU33564.1"/>
    </source>
</evidence>
<dbReference type="Pfam" id="PF03732">
    <property type="entry name" value="Retrotrans_gag"/>
    <property type="match status" value="1"/>
</dbReference>
<dbReference type="InterPro" id="IPR005162">
    <property type="entry name" value="Retrotrans_gag_dom"/>
</dbReference>
<sequence length="1323" mass="151826">MYNDQKGIGFKNPNYFFKAKDLRPSLYDERVIGLGYTPMFLIHSNVALEIEKFIRVRENKIEFAYDYGSFNASYVNEKINLLDDYFQEIINSDFEKIDSPFQQTSSLKPYVPIVILKKIITDLKDEVVSLLEKEKANLEIIESLKSKGFKSSANAISELENQSENDCQVVENGFNSLENSKVIAPWMFKLNVSAYACNDAMNVACNSRWYAFGDVNDLFVFYDESIIPSQVSKMYFRKKPRASLNVHSRSNSNKSLPRMVLKWLPKLQSCYLLNDFDDVGKLKAKRDIGVFVGYSKESAAFKVYNKRTRKIHESVNVNFDEISEMASKQFSLEPGLSNLNETGKSSNPLVSQVAQTSKKDLEDLFHNFYDEYFGASKKTKSPTTNVEISSNEREVFHEVSKSFQGESFSSSLNDDVQQSSEELIVPPTNTQLISNNMIPNVNEVSSSHNVFNEQLKDAYFDASTVFHDNSNVHTFYQPYPHETKIEPANVVETLKDVDWVIAMKDELDQFARLKVWRLFPRPADKTIIKTKWIFKNKKDESSLVIRNKARRVAVGYCQQEGIDYDEMFAPVSRIEAICLFLAYDVHKDFTVFQMDVKTAFLNGILKEEVTQAPQAPYLVSKKPHHPLCSKLPHMSQAWALRLLGLQVLFEYKNGDSHLHSNSHLHSFFLINNGVQDLIKEVLRGPKNRSEAKKRSLEAPRRTMSSPNHPTSNIENAFSSNFPDYLPASPDYVPASPRITYSSSSNSFSVKQGHDQSSSSTSTLPQAFKIGESSRKTNLERHEEQIERILNHLDEISLDLIEHIEDKIEGLGQVGLIRWFERIELVFSRSRCAEENKVTFATGTLTNDALSWRNAYAQPMGVDQANKITWTELKRLLTNKYCPRTKVRKMEEELYNLTVKGNDLKTYVRRFQELAVLCPNMVPNTEKLLEAFIGGLSGYYRRFIEGFSKIANPLTKLSHKHKKYIWEEDQESAFQLLKQKLCEAPILALPKGNDDFVVYCDASLQGLGAVLMQKENVIAYASRQLKPNKENYTTHDLELGAVKELNMRQRRWLELLAYYDCEIRYHPGKHTSTSRSLLGLQEATSPLVLQVPTHMVEQAKLKLDLVGKPVDHTDYHSMIRSLMYLTSSRPDIMFATSEFEYVAILGCYAQVLWMRTQLADYGFFYDKVPIYCDSKSAIAISCNPVQHTRTKHIDVRGFGRCFNTDGVPLPLLEELFRAVDSHGTKDQLIVLFQREASKDARKVREFRRLSSEMREAMRRRDGYITELKMSRSSDDVIGTIKMLRRMQLRDMEKASRLLLMARETQLKAHEKTSFIVKMGGRVLV</sequence>
<evidence type="ECO:0000256" key="1">
    <source>
        <dbReference type="SAM" id="MobiDB-lite"/>
    </source>
</evidence>
<dbReference type="InterPro" id="IPR043502">
    <property type="entry name" value="DNA/RNA_pol_sf"/>
</dbReference>
<feature type="domain" description="Retrotransposon gag" evidence="2">
    <location>
        <begin position="839"/>
        <end position="936"/>
    </location>
</feature>
<feature type="compositionally biased region" description="Polar residues" evidence="1">
    <location>
        <begin position="743"/>
        <end position="764"/>
    </location>
</feature>
<dbReference type="Gene3D" id="3.30.70.270">
    <property type="match status" value="1"/>
</dbReference>
<feature type="domain" description="Retroviral polymerase SH3-like" evidence="5">
    <location>
        <begin position="270"/>
        <end position="323"/>
    </location>
</feature>
<feature type="domain" description="Reverse transcriptase Ty1/copia-type" evidence="3">
    <location>
        <begin position="514"/>
        <end position="610"/>
    </location>
</feature>
<organism evidence="6">
    <name type="scientific">Tanacetum cinerariifolium</name>
    <name type="common">Dalmatian daisy</name>
    <name type="synonym">Chrysanthemum cinerariifolium</name>
    <dbReference type="NCBI Taxonomy" id="118510"/>
    <lineage>
        <taxon>Eukaryota</taxon>
        <taxon>Viridiplantae</taxon>
        <taxon>Streptophyta</taxon>
        <taxon>Embryophyta</taxon>
        <taxon>Tracheophyta</taxon>
        <taxon>Spermatophyta</taxon>
        <taxon>Magnoliopsida</taxon>
        <taxon>eudicotyledons</taxon>
        <taxon>Gunneridae</taxon>
        <taxon>Pentapetalae</taxon>
        <taxon>asterids</taxon>
        <taxon>campanulids</taxon>
        <taxon>Asterales</taxon>
        <taxon>Asteraceae</taxon>
        <taxon>Asteroideae</taxon>
        <taxon>Anthemideae</taxon>
        <taxon>Anthemidinae</taxon>
        <taxon>Tanacetum</taxon>
    </lineage>
</organism>
<keyword evidence="6" id="KW-0808">Transferase</keyword>
<dbReference type="PANTHER" id="PTHR34072">
    <property type="entry name" value="ENZYMATIC POLYPROTEIN-RELATED"/>
    <property type="match status" value="1"/>
</dbReference>
<feature type="region of interest" description="Disordered" evidence="1">
    <location>
        <begin position="681"/>
        <end position="716"/>
    </location>
</feature>
<dbReference type="EMBL" id="BKCJ010000478">
    <property type="protein sequence ID" value="GEU33564.1"/>
    <property type="molecule type" value="Genomic_DNA"/>
</dbReference>
<dbReference type="GO" id="GO:0003964">
    <property type="term" value="F:RNA-directed DNA polymerase activity"/>
    <property type="evidence" value="ECO:0007669"/>
    <property type="project" value="UniProtKB-KW"/>
</dbReference>
<keyword evidence="6" id="KW-0695">RNA-directed DNA polymerase</keyword>
<dbReference type="Pfam" id="PF17919">
    <property type="entry name" value="RT_RNaseH_2"/>
    <property type="match status" value="1"/>
</dbReference>
<feature type="compositionally biased region" description="Basic and acidic residues" evidence="1">
    <location>
        <begin position="681"/>
        <end position="700"/>
    </location>
</feature>
<comment type="caution">
    <text evidence="6">The sequence shown here is derived from an EMBL/GenBank/DDBJ whole genome shotgun (WGS) entry which is preliminary data.</text>
</comment>
<dbReference type="FunFam" id="3.30.70.270:FF:000020">
    <property type="entry name" value="Transposon Tf2-6 polyprotein-like Protein"/>
    <property type="match status" value="1"/>
</dbReference>
<reference evidence="6" key="1">
    <citation type="journal article" date="2019" name="Sci. Rep.">
        <title>Draft genome of Tanacetum cinerariifolium, the natural source of mosquito coil.</title>
        <authorList>
            <person name="Yamashiro T."/>
            <person name="Shiraishi A."/>
            <person name="Satake H."/>
            <person name="Nakayama K."/>
        </authorList>
    </citation>
    <scope>NUCLEOTIDE SEQUENCE</scope>
</reference>
<gene>
    <name evidence="6" type="ORF">Tci_005542</name>
</gene>
<proteinExistence type="predicted"/>
<evidence type="ECO:0000259" key="2">
    <source>
        <dbReference type="Pfam" id="PF03732"/>
    </source>
</evidence>